<dbReference type="InterPro" id="IPR033433">
    <property type="entry name" value="GtaA_N"/>
</dbReference>
<evidence type="ECO:0000313" key="4">
    <source>
        <dbReference type="EMBL" id="CAL1714525.1"/>
    </source>
</evidence>
<sequence length="765" mass="82920">MFIPLCVLISLIVCDIGGAFEVPTIVRSPFLNEWTASDRVSQFSSGGSFTWTGLISVDNVTYVWWGDTLDSVAHKKTNLFDVQVTPTRTIYIMQAGLVNLNVTAFSPIEPTDLLRQSLPFAYLSLSLTLTATTEIDTNVSIYTYIDGDWTGNIEGVTSTGEVWRTVYLGDNVYHHCQFLNTTSTPEFGDQLNGGLTNVVYGMSLNTPGHITQCSGSSDCYDQWLATGRLYECNSSMSNPTVSAPGIRFPWATLAYAIELTGVLSPSGNQVLTLLWTLGMMRDPAITYTTPNGASQHRSPYFKSQYSNISSIVAFVLKDFDNATKRADDLDKALLDVARNTSSTYADLVSLSTRAVMGSTELAISNGSDGNFNTSDVKLFMMDIGTSDRVNPISTLYAAFPFFLYVNPMYLGYLLEPLFEYQSSPQYPLPYAAVDVGLQYPNATGDNQPHNQGLDESGNMLIMSLAHARAANDTTLLVAYYDLLKSWTEFIATYALTPPQGNASPNSTTTLVQSTNLALKGVLSIQAMSEISHMLGQMDDSKRYSERASNDARVWSTVALASDKSHVLSNYGDSDSHWALIYNLYADRLLGMDLVNDSVYDLQSTYLKNMTYGTKSPFYGVPMDDTSDVGDAAWTMFTAAVVTDSIVRDVLLTALWTRLNATGSGPNLYNTTTGTSVSNNGEMGPANGAAFALLALTIPGLSVAASNSGNGNGSNSLSSQPHSLVGPVVGGVLGCRTFCASSHWLLLPEASSTTRDATIQFEPIRQ</sequence>
<evidence type="ECO:0000259" key="3">
    <source>
        <dbReference type="Pfam" id="PF17168"/>
    </source>
</evidence>
<organism evidence="4 5">
    <name type="scientific">Somion occarium</name>
    <dbReference type="NCBI Taxonomy" id="3059160"/>
    <lineage>
        <taxon>Eukaryota</taxon>
        <taxon>Fungi</taxon>
        <taxon>Dikarya</taxon>
        <taxon>Basidiomycota</taxon>
        <taxon>Agaricomycotina</taxon>
        <taxon>Agaricomycetes</taxon>
        <taxon>Polyporales</taxon>
        <taxon>Cerrenaceae</taxon>
        <taxon>Somion</taxon>
    </lineage>
</organism>
<dbReference type="EMBL" id="OZ037951">
    <property type="protein sequence ID" value="CAL1714525.1"/>
    <property type="molecule type" value="Genomic_DNA"/>
</dbReference>
<evidence type="ECO:0000259" key="2">
    <source>
        <dbReference type="Pfam" id="PF16335"/>
    </source>
</evidence>
<keyword evidence="1" id="KW-0732">Signal</keyword>
<dbReference type="PANTHER" id="PTHR31987:SF14">
    <property type="entry name" value="PUTATIVE (AFU_ORTHOLOGUE AFUA_6G09910)-RELATED"/>
    <property type="match status" value="1"/>
</dbReference>
<dbReference type="PANTHER" id="PTHR31987">
    <property type="entry name" value="GLUTAMINASE A-RELATED"/>
    <property type="match status" value="1"/>
</dbReference>
<dbReference type="Pfam" id="PF17168">
    <property type="entry name" value="DUF5127"/>
    <property type="match status" value="1"/>
</dbReference>
<evidence type="ECO:0000313" key="5">
    <source>
        <dbReference type="Proteomes" id="UP001497453"/>
    </source>
</evidence>
<proteinExistence type="predicted"/>
<feature type="domain" description="Glutaminase A central" evidence="2">
    <location>
        <begin position="341"/>
        <end position="693"/>
    </location>
</feature>
<reference evidence="5" key="1">
    <citation type="submission" date="2024-04" db="EMBL/GenBank/DDBJ databases">
        <authorList>
            <person name="Shaw F."/>
            <person name="Minotto A."/>
        </authorList>
    </citation>
    <scope>NUCLEOTIDE SEQUENCE [LARGE SCALE GENOMIC DNA]</scope>
</reference>
<feature type="signal peptide" evidence="1">
    <location>
        <begin position="1"/>
        <end position="19"/>
    </location>
</feature>
<name>A0ABP1E3I2_9APHY</name>
<dbReference type="InterPro" id="IPR052743">
    <property type="entry name" value="Glutaminase_GtaA"/>
</dbReference>
<gene>
    <name evidence="4" type="ORF">GFSPODELE1_LOCUS9809</name>
</gene>
<evidence type="ECO:0000256" key="1">
    <source>
        <dbReference type="SAM" id="SignalP"/>
    </source>
</evidence>
<dbReference type="Proteomes" id="UP001497453">
    <property type="component" value="Chromosome 8"/>
</dbReference>
<evidence type="ECO:0008006" key="6">
    <source>
        <dbReference type="Google" id="ProtNLM"/>
    </source>
</evidence>
<feature type="domain" description="Glutaminase A N-terminal" evidence="3">
    <location>
        <begin position="87"/>
        <end position="333"/>
    </location>
</feature>
<dbReference type="InterPro" id="IPR032514">
    <property type="entry name" value="GtaA_central"/>
</dbReference>
<protein>
    <recommendedName>
        <fullName evidence="6">DUF1793-domain-containing protein</fullName>
    </recommendedName>
</protein>
<feature type="chain" id="PRO_5046138373" description="DUF1793-domain-containing protein" evidence="1">
    <location>
        <begin position="20"/>
        <end position="765"/>
    </location>
</feature>
<accession>A0ABP1E3I2</accession>
<keyword evidence="5" id="KW-1185">Reference proteome</keyword>
<dbReference type="Pfam" id="PF16335">
    <property type="entry name" value="GtaA_6_Hairpin"/>
    <property type="match status" value="1"/>
</dbReference>